<evidence type="ECO:0000313" key="2">
    <source>
        <dbReference type="Proteomes" id="UP001465976"/>
    </source>
</evidence>
<protein>
    <submittedName>
        <fullName evidence="1">Uncharacterized protein</fullName>
    </submittedName>
</protein>
<comment type="caution">
    <text evidence="1">The sequence shown here is derived from an EMBL/GenBank/DDBJ whole genome shotgun (WGS) entry which is preliminary data.</text>
</comment>
<gene>
    <name evidence="1" type="ORF">V5O48_013827</name>
</gene>
<dbReference type="EMBL" id="JBAHYK010001400">
    <property type="protein sequence ID" value="KAL0568161.1"/>
    <property type="molecule type" value="Genomic_DNA"/>
</dbReference>
<evidence type="ECO:0000313" key="1">
    <source>
        <dbReference type="EMBL" id="KAL0568161.1"/>
    </source>
</evidence>
<keyword evidence="2" id="KW-1185">Reference proteome</keyword>
<reference evidence="1 2" key="1">
    <citation type="submission" date="2024-02" db="EMBL/GenBank/DDBJ databases">
        <title>A draft genome for the cacao thread blight pathogen Marasmius crinis-equi.</title>
        <authorList>
            <person name="Cohen S.P."/>
            <person name="Baruah I.K."/>
            <person name="Amoako-Attah I."/>
            <person name="Bukari Y."/>
            <person name="Meinhardt L.W."/>
            <person name="Bailey B.A."/>
        </authorList>
    </citation>
    <scope>NUCLEOTIDE SEQUENCE [LARGE SCALE GENOMIC DNA]</scope>
    <source>
        <strain evidence="1 2">GH-76</strain>
    </source>
</reference>
<accession>A0ABR3EYZ7</accession>
<dbReference type="Proteomes" id="UP001465976">
    <property type="component" value="Unassembled WGS sequence"/>
</dbReference>
<name>A0ABR3EYZ7_9AGAR</name>
<proteinExistence type="predicted"/>
<sequence length="404" mass="45445">MIHQLGCKIWNNIWMDPQRGTLCRGPEGPVVGWRWGCLYFHVDNVPSSVDLLQEDVCSRFLAGLKSKEVDRVFVKALDQPQSSDSTDLQFNQPTVVSTLTNTPIASASNRWRRRYGDGRVGVLLGNGQTRFAFDDLPTNISLESYTFMEPTHPSKAWLSQAWSVFRALGISSKDDLSQFSAYSFCLPIASLIPPPELTVPDIGLKLSLSQSKSKCERRRQGSPIFLFICPLPSTPLQSGSTSSFHYWSLKEDGHSPLSTAMCHYLGLPVALQLDLCYPFHYCWTNDVYKTLHEYQVARSFNPSTIDFARSIGHDVPVYKLIQIDSDRFEEVDGMEGRDLPYFPPCSPPVPYPSQISDESDVGTDDDCSDAGSDLFQRDASPFEYYYSSPEMDNLCTQFENMALV</sequence>
<organism evidence="1 2">
    <name type="scientific">Marasmius crinis-equi</name>
    <dbReference type="NCBI Taxonomy" id="585013"/>
    <lineage>
        <taxon>Eukaryota</taxon>
        <taxon>Fungi</taxon>
        <taxon>Dikarya</taxon>
        <taxon>Basidiomycota</taxon>
        <taxon>Agaricomycotina</taxon>
        <taxon>Agaricomycetes</taxon>
        <taxon>Agaricomycetidae</taxon>
        <taxon>Agaricales</taxon>
        <taxon>Marasmiineae</taxon>
        <taxon>Marasmiaceae</taxon>
        <taxon>Marasmius</taxon>
    </lineage>
</organism>